<dbReference type="InterPro" id="IPR004115">
    <property type="entry name" value="GAD-like_sf"/>
</dbReference>
<dbReference type="InterPro" id="IPR042114">
    <property type="entry name" value="GatB_C_1"/>
</dbReference>
<dbReference type="EMBL" id="DRZI01000193">
    <property type="protein sequence ID" value="HHP81914.1"/>
    <property type="molecule type" value="Genomic_DNA"/>
</dbReference>
<dbReference type="GO" id="GO:0016740">
    <property type="term" value="F:transferase activity"/>
    <property type="evidence" value="ECO:0007669"/>
    <property type="project" value="UniProtKB-KW"/>
</dbReference>
<dbReference type="Gene3D" id="3.30.1360.30">
    <property type="entry name" value="GAD-like domain"/>
    <property type="match status" value="1"/>
</dbReference>
<dbReference type="InterPro" id="IPR018027">
    <property type="entry name" value="Asn/Gln_amidotransferase"/>
</dbReference>
<comment type="function">
    <text evidence="6">Allows the formation of correctly charged Gln-tRNA(Gln) through the transamidation of misacylated Glu-tRNA(Gln) in organisms which lack glutaminyl-tRNA synthetase. The reaction takes place in the presence of glutamine and ATP through an activated gamma-phospho-Glu-tRNA(Gln). The GatDE system is specific for glutamate and does not act on aspartate.</text>
</comment>
<sequence>MKAAFSVPSKFDYRALGLRVGLEIHQQLNTKSKLFCNCSTSIVSEDTIKASPSYKRFLRATRSELGEVDAAAAFEFQRKRLFEYISPIEASCLVELDEEPPHPLNREALAIAIAIARAMNSMIVDEIHVMRKIVIDGSNTTGFQRTAIVALGGFIFDEDGSIGIQTIAIEEDAARKISESGGVVSYSLDRLGIPLIEISTAPDIKSPIQAKRVAEKIGLMLRFTGRVKRGIGTIRQDLNLSIEGSPKIEVKGVQRLELIPKVIDEEVRRLVGLKMIQEELFRREVSIDEIDVQKPVDVTDIVSKSRSRIVSEAIKSGGRAYALKLPKFSGLLGVELQSNRRFGTELADYARQWAGVKGIIHSDELPAYGIDEDMVKEISGFLDIDKLDAFVIVVDVADRALKALDVIKRRCIDAVKGIPKETRGANEDGTTRYLRPQPGAARMYPETDVPPIKIDESILRESEAFIPQSVDEKINTFVKLYGLSHELAYQLIHSDYLNIYEEVVNSYGVDPKLMASIFTSLAGELRREGIDLMMLDDMHIHMVARAVKELNLDKDSVRIAIAILYQNPSIDYKTYISMLSSHRVGEDEIRRVVKAKIEENIDEVLKRGDKAFQYIMGKVMSELRGRVDGKTVASVVREELSKIAR</sequence>
<dbReference type="InterPro" id="IPR029351">
    <property type="entry name" value="GAD_dom"/>
</dbReference>
<evidence type="ECO:0000256" key="2">
    <source>
        <dbReference type="ARBA" id="ARBA00022741"/>
    </source>
</evidence>
<dbReference type="InterPro" id="IPR004414">
    <property type="entry name" value="GatE"/>
</dbReference>
<keyword evidence="3 6" id="KW-0067">ATP-binding</keyword>
<dbReference type="InterPro" id="IPR017959">
    <property type="entry name" value="Asn/Gln-tRNA_amidoTrfase_suB/E"/>
</dbReference>
<dbReference type="InterPro" id="IPR003789">
    <property type="entry name" value="Asn/Gln_tRNA_amidoTrase-B-like"/>
</dbReference>
<dbReference type="GO" id="GO:0070681">
    <property type="term" value="P:glutaminyl-tRNAGln biosynthesis via transamidation"/>
    <property type="evidence" value="ECO:0007669"/>
    <property type="project" value="TreeGrafter"/>
</dbReference>
<comment type="subunit">
    <text evidence="6">Heterodimer of GatD and GatE.</text>
</comment>
<evidence type="ECO:0000256" key="1">
    <source>
        <dbReference type="ARBA" id="ARBA00022598"/>
    </source>
</evidence>
<comment type="similarity">
    <text evidence="6">Belongs to the GatB/GatE family. GatE subfamily.</text>
</comment>
<dbReference type="GO" id="GO:0005737">
    <property type="term" value="C:cytoplasm"/>
    <property type="evidence" value="ECO:0007669"/>
    <property type="project" value="InterPro"/>
</dbReference>
<comment type="catalytic activity">
    <reaction evidence="5 6">
        <text>L-glutamyl-tRNA(Gln) + L-glutamine + ATP + H2O = L-glutaminyl-tRNA(Gln) + L-glutamate + ADP + phosphate + H(+)</text>
        <dbReference type="Rhea" id="RHEA:17521"/>
        <dbReference type="Rhea" id="RHEA-COMP:9681"/>
        <dbReference type="Rhea" id="RHEA-COMP:9684"/>
        <dbReference type="ChEBI" id="CHEBI:15377"/>
        <dbReference type="ChEBI" id="CHEBI:15378"/>
        <dbReference type="ChEBI" id="CHEBI:29985"/>
        <dbReference type="ChEBI" id="CHEBI:30616"/>
        <dbReference type="ChEBI" id="CHEBI:43474"/>
        <dbReference type="ChEBI" id="CHEBI:58359"/>
        <dbReference type="ChEBI" id="CHEBI:78520"/>
        <dbReference type="ChEBI" id="CHEBI:78521"/>
        <dbReference type="ChEBI" id="CHEBI:456216"/>
    </reaction>
</comment>
<protein>
    <recommendedName>
        <fullName evidence="6">Glutamyl-tRNA(Gln) amidotransferase subunit E</fullName>
        <shortName evidence="6">Glu-ADT subunit E</shortName>
        <ecNumber evidence="6">6.3.5.-</ecNumber>
    </recommendedName>
</protein>
<dbReference type="Gene3D" id="1.10.150.380">
    <property type="entry name" value="GatB domain, N-terminal subdomain"/>
    <property type="match status" value="1"/>
</dbReference>
<keyword evidence="8" id="KW-0808">Transferase</keyword>
<gene>
    <name evidence="6 8" type="primary">gatE</name>
    <name evidence="8" type="ORF">ENM84_04535</name>
</gene>
<dbReference type="InterPro" id="IPR014746">
    <property type="entry name" value="Gln_synth/guanido_kin_cat_dom"/>
</dbReference>
<dbReference type="Pfam" id="PF02934">
    <property type="entry name" value="GatB_N"/>
    <property type="match status" value="1"/>
</dbReference>
<organism evidence="8">
    <name type="scientific">Ignisphaera aggregans</name>
    <dbReference type="NCBI Taxonomy" id="334771"/>
    <lineage>
        <taxon>Archaea</taxon>
        <taxon>Thermoproteota</taxon>
        <taxon>Thermoprotei</taxon>
        <taxon>Desulfurococcales</taxon>
        <taxon>Desulfurococcaceae</taxon>
        <taxon>Ignisphaera</taxon>
    </lineage>
</organism>
<name>A0A7C5TFV7_9CREN</name>
<evidence type="ECO:0000256" key="3">
    <source>
        <dbReference type="ARBA" id="ARBA00022840"/>
    </source>
</evidence>
<proteinExistence type="inferred from homology"/>
<evidence type="ECO:0000259" key="7">
    <source>
        <dbReference type="SMART" id="SM00845"/>
    </source>
</evidence>
<dbReference type="SMART" id="SM00845">
    <property type="entry name" value="GatB_Yqey"/>
    <property type="match status" value="1"/>
</dbReference>
<dbReference type="InterPro" id="IPR006075">
    <property type="entry name" value="Asn/Gln-tRNA_Trfase_suB/E_cat"/>
</dbReference>
<dbReference type="InterPro" id="IPR023168">
    <property type="entry name" value="GatB_Yqey_C_2"/>
</dbReference>
<evidence type="ECO:0000313" key="8">
    <source>
        <dbReference type="EMBL" id="HHP81914.1"/>
    </source>
</evidence>
<keyword evidence="2 6" id="KW-0547">Nucleotide-binding</keyword>
<comment type="caution">
    <text evidence="8">The sequence shown here is derived from an EMBL/GenBank/DDBJ whole genome shotgun (WGS) entry which is preliminary data.</text>
</comment>
<evidence type="ECO:0000256" key="5">
    <source>
        <dbReference type="ARBA" id="ARBA00047913"/>
    </source>
</evidence>
<dbReference type="Gene3D" id="1.10.10.410">
    <property type="match status" value="1"/>
</dbReference>
<keyword evidence="1 6" id="KW-0436">Ligase</keyword>
<dbReference type="SUPFAM" id="SSF89095">
    <property type="entry name" value="GatB/YqeY motif"/>
    <property type="match status" value="1"/>
</dbReference>
<evidence type="ECO:0000256" key="4">
    <source>
        <dbReference type="ARBA" id="ARBA00022917"/>
    </source>
</evidence>
<reference evidence="8" key="1">
    <citation type="journal article" date="2020" name="mSystems">
        <title>Genome- and Community-Level Interaction Insights into Carbon Utilization and Element Cycling Functions of Hydrothermarchaeota in Hydrothermal Sediment.</title>
        <authorList>
            <person name="Zhou Z."/>
            <person name="Liu Y."/>
            <person name="Xu W."/>
            <person name="Pan J."/>
            <person name="Luo Z.H."/>
            <person name="Li M."/>
        </authorList>
    </citation>
    <scope>NUCLEOTIDE SEQUENCE [LARGE SCALE GENOMIC DNA]</scope>
    <source>
        <strain evidence="8">SpSt-1121</strain>
    </source>
</reference>
<dbReference type="GO" id="GO:0004812">
    <property type="term" value="F:aminoacyl-tRNA ligase activity"/>
    <property type="evidence" value="ECO:0007669"/>
    <property type="project" value="InterPro"/>
</dbReference>
<dbReference type="AlphaFoldDB" id="A0A7C5TFV7"/>
<dbReference type="GO" id="GO:0006412">
    <property type="term" value="P:translation"/>
    <property type="evidence" value="ECO:0007669"/>
    <property type="project" value="UniProtKB-UniRule"/>
</dbReference>
<keyword evidence="4 6" id="KW-0648">Protein biosynthesis</keyword>
<accession>A0A7C5TFV7</accession>
<dbReference type="SUPFAM" id="SSF55931">
    <property type="entry name" value="Glutamine synthetase/guanido kinase"/>
    <property type="match status" value="1"/>
</dbReference>
<dbReference type="PANTHER" id="PTHR11659:SF2">
    <property type="entry name" value="GLUTAMYL-TRNA(GLN) AMIDOTRANSFERASE SUBUNIT E"/>
    <property type="match status" value="1"/>
</dbReference>
<dbReference type="Pfam" id="PF02637">
    <property type="entry name" value="GatB_Yqey"/>
    <property type="match status" value="1"/>
</dbReference>
<feature type="domain" description="Asn/Gln amidotransferase" evidence="7">
    <location>
        <begin position="498"/>
        <end position="640"/>
    </location>
</feature>
<dbReference type="InterPro" id="IPR017958">
    <property type="entry name" value="Gln-tRNA_amidoTrfase_suB_CS"/>
</dbReference>
<dbReference type="GO" id="GO:0050567">
    <property type="term" value="F:glutaminyl-tRNA synthase (glutamine-hydrolyzing) activity"/>
    <property type="evidence" value="ECO:0007669"/>
    <property type="project" value="UniProtKB-UniRule"/>
</dbReference>
<dbReference type="SUPFAM" id="SSF55261">
    <property type="entry name" value="GAD domain-like"/>
    <property type="match status" value="1"/>
</dbReference>
<dbReference type="PROSITE" id="PS01234">
    <property type="entry name" value="GATB"/>
    <property type="match status" value="1"/>
</dbReference>
<evidence type="ECO:0000256" key="6">
    <source>
        <dbReference type="HAMAP-Rule" id="MF_00588"/>
    </source>
</evidence>
<dbReference type="Pfam" id="PF02938">
    <property type="entry name" value="GAD"/>
    <property type="match status" value="1"/>
</dbReference>
<dbReference type="NCBIfam" id="NF003107">
    <property type="entry name" value="PRK04028.1"/>
    <property type="match status" value="1"/>
</dbReference>
<dbReference type="EC" id="6.3.5.-" evidence="6"/>
<dbReference type="HAMAP" id="MF_00588">
    <property type="entry name" value="GatE"/>
    <property type="match status" value="1"/>
</dbReference>
<dbReference type="NCBIfam" id="TIGR00134">
    <property type="entry name" value="gatE_arch"/>
    <property type="match status" value="1"/>
</dbReference>
<dbReference type="PANTHER" id="PTHR11659">
    <property type="entry name" value="GLUTAMYL-TRNA GLN AMIDOTRANSFERASE SUBUNIT B MITOCHONDRIAL AND PROKARYOTIC PET112-RELATED"/>
    <property type="match status" value="1"/>
</dbReference>
<dbReference type="GO" id="GO:0005524">
    <property type="term" value="F:ATP binding"/>
    <property type="evidence" value="ECO:0007669"/>
    <property type="project" value="UniProtKB-KW"/>
</dbReference>